<reference evidence="3" key="2">
    <citation type="journal article" date="2023" name="BMC Genomics">
        <title>Pest status, molecular evolution, and epigenetic factors derived from the genome assembly of Frankliniella fusca, a thysanopteran phytovirus vector.</title>
        <authorList>
            <person name="Catto M.A."/>
            <person name="Labadie P.E."/>
            <person name="Jacobson A.L."/>
            <person name="Kennedy G.G."/>
            <person name="Srinivasan R."/>
            <person name="Hunt B.G."/>
        </authorList>
    </citation>
    <scope>NUCLEOTIDE SEQUENCE</scope>
    <source>
        <strain evidence="3">PL_HMW_Pooled</strain>
    </source>
</reference>
<comment type="caution">
    <text evidence="3">The sequence shown here is derived from an EMBL/GenBank/DDBJ whole genome shotgun (WGS) entry which is preliminary data.</text>
</comment>
<dbReference type="AlphaFoldDB" id="A0AAE1H6G7"/>
<accession>A0AAE1H6G7</accession>
<dbReference type="InterPro" id="IPR013087">
    <property type="entry name" value="Znf_C2H2_type"/>
</dbReference>
<keyword evidence="1" id="KW-0479">Metal-binding</keyword>
<dbReference type="InterPro" id="IPR036236">
    <property type="entry name" value="Znf_C2H2_sf"/>
</dbReference>
<dbReference type="EMBL" id="JAHWGI010000440">
    <property type="protein sequence ID" value="KAK3915519.1"/>
    <property type="molecule type" value="Genomic_DNA"/>
</dbReference>
<keyword evidence="1" id="KW-0862">Zinc</keyword>
<dbReference type="PROSITE" id="PS00028">
    <property type="entry name" value="ZINC_FINGER_C2H2_1"/>
    <property type="match status" value="1"/>
</dbReference>
<keyword evidence="4" id="KW-1185">Reference proteome</keyword>
<evidence type="ECO:0000313" key="4">
    <source>
        <dbReference type="Proteomes" id="UP001219518"/>
    </source>
</evidence>
<dbReference type="PROSITE" id="PS50157">
    <property type="entry name" value="ZINC_FINGER_C2H2_2"/>
    <property type="match status" value="2"/>
</dbReference>
<dbReference type="Pfam" id="PF00096">
    <property type="entry name" value="zf-C2H2"/>
    <property type="match status" value="2"/>
</dbReference>
<dbReference type="SUPFAM" id="SSF57667">
    <property type="entry name" value="beta-beta-alpha zinc fingers"/>
    <property type="match status" value="2"/>
</dbReference>
<dbReference type="GO" id="GO:0008270">
    <property type="term" value="F:zinc ion binding"/>
    <property type="evidence" value="ECO:0007669"/>
    <property type="project" value="UniProtKB-KW"/>
</dbReference>
<feature type="domain" description="C2H2-type" evidence="2">
    <location>
        <begin position="61"/>
        <end position="84"/>
    </location>
</feature>
<sequence length="84" mass="9712">MWLIVSKASFTSDGVNVIVVTRTRSVNQEPTHRCEQCSRVYSHHSSLRNHQKFECGKPAQFGCPLCQYRCKRKGNLKSHIRNVH</sequence>
<gene>
    <name evidence="3" type="ORF">KUF71_005826</name>
</gene>
<proteinExistence type="predicted"/>
<evidence type="ECO:0000256" key="1">
    <source>
        <dbReference type="PROSITE-ProRule" id="PRU00042"/>
    </source>
</evidence>
<dbReference type="Proteomes" id="UP001219518">
    <property type="component" value="Unassembled WGS sequence"/>
</dbReference>
<name>A0AAE1H6G7_9NEOP</name>
<reference evidence="3" key="1">
    <citation type="submission" date="2021-07" db="EMBL/GenBank/DDBJ databases">
        <authorList>
            <person name="Catto M.A."/>
            <person name="Jacobson A."/>
            <person name="Kennedy G."/>
            <person name="Labadie P."/>
            <person name="Hunt B.G."/>
            <person name="Srinivasan R."/>
        </authorList>
    </citation>
    <scope>NUCLEOTIDE SEQUENCE</scope>
    <source>
        <strain evidence="3">PL_HMW_Pooled</strain>
        <tissue evidence="3">Head</tissue>
    </source>
</reference>
<protein>
    <submittedName>
        <fullName evidence="3">Longitudinals lacking protein, isoforms A/B/D/L</fullName>
    </submittedName>
</protein>
<evidence type="ECO:0000313" key="3">
    <source>
        <dbReference type="EMBL" id="KAK3915519.1"/>
    </source>
</evidence>
<organism evidence="3 4">
    <name type="scientific">Frankliniella fusca</name>
    <dbReference type="NCBI Taxonomy" id="407009"/>
    <lineage>
        <taxon>Eukaryota</taxon>
        <taxon>Metazoa</taxon>
        <taxon>Ecdysozoa</taxon>
        <taxon>Arthropoda</taxon>
        <taxon>Hexapoda</taxon>
        <taxon>Insecta</taxon>
        <taxon>Pterygota</taxon>
        <taxon>Neoptera</taxon>
        <taxon>Paraneoptera</taxon>
        <taxon>Thysanoptera</taxon>
        <taxon>Terebrantia</taxon>
        <taxon>Thripoidea</taxon>
        <taxon>Thripidae</taxon>
        <taxon>Frankliniella</taxon>
    </lineage>
</organism>
<feature type="domain" description="C2H2-type" evidence="2">
    <location>
        <begin position="32"/>
        <end position="59"/>
    </location>
</feature>
<evidence type="ECO:0000259" key="2">
    <source>
        <dbReference type="PROSITE" id="PS50157"/>
    </source>
</evidence>
<dbReference type="SMART" id="SM00355">
    <property type="entry name" value="ZnF_C2H2"/>
    <property type="match status" value="2"/>
</dbReference>
<keyword evidence="1" id="KW-0863">Zinc-finger</keyword>
<dbReference type="Gene3D" id="3.30.160.60">
    <property type="entry name" value="Classic Zinc Finger"/>
    <property type="match status" value="1"/>
</dbReference>